<dbReference type="PANTHER" id="PTHR33223">
    <property type="entry name" value="CCHC-TYPE DOMAIN-CONTAINING PROTEIN"/>
    <property type="match status" value="1"/>
</dbReference>
<feature type="region of interest" description="Disordered" evidence="2">
    <location>
        <begin position="281"/>
        <end position="336"/>
    </location>
</feature>
<dbReference type="Pfam" id="PF03732">
    <property type="entry name" value="Retrotrans_gag"/>
    <property type="match status" value="1"/>
</dbReference>
<proteinExistence type="predicted"/>
<dbReference type="CDD" id="cd00303">
    <property type="entry name" value="retropepsin_like"/>
    <property type="match status" value="1"/>
</dbReference>
<dbReference type="InterPro" id="IPR036875">
    <property type="entry name" value="Znf_CCHC_sf"/>
</dbReference>
<keyword evidence="1" id="KW-0479">Metal-binding</keyword>
<protein>
    <recommendedName>
        <fullName evidence="3">CCHC-type domain-containing protein</fullName>
    </recommendedName>
</protein>
<feature type="region of interest" description="Disordered" evidence="2">
    <location>
        <begin position="526"/>
        <end position="564"/>
    </location>
</feature>
<dbReference type="Pfam" id="PF13650">
    <property type="entry name" value="Asp_protease_2"/>
    <property type="match status" value="1"/>
</dbReference>
<dbReference type="PROSITE" id="PS50158">
    <property type="entry name" value="ZF_CCHC"/>
    <property type="match status" value="1"/>
</dbReference>
<keyword evidence="1" id="KW-0863">Zinc-finger</keyword>
<feature type="compositionally biased region" description="Low complexity" evidence="2">
    <location>
        <begin position="248"/>
        <end position="260"/>
    </location>
</feature>
<evidence type="ECO:0000313" key="4">
    <source>
        <dbReference type="EMBL" id="KAH7296706.1"/>
    </source>
</evidence>
<evidence type="ECO:0000259" key="3">
    <source>
        <dbReference type="PROSITE" id="PS50158"/>
    </source>
</evidence>
<feature type="domain" description="CCHC-type" evidence="3">
    <location>
        <begin position="219"/>
        <end position="233"/>
    </location>
</feature>
<dbReference type="InterPro" id="IPR021109">
    <property type="entry name" value="Peptidase_aspartic_dom_sf"/>
</dbReference>
<keyword evidence="1" id="KW-0862">Zinc</keyword>
<feature type="compositionally biased region" description="Basic and acidic residues" evidence="2">
    <location>
        <begin position="296"/>
        <end position="308"/>
    </location>
</feature>
<keyword evidence="5" id="KW-1185">Reference proteome</keyword>
<accession>A0A8T2RJZ4</accession>
<dbReference type="InterPro" id="IPR001878">
    <property type="entry name" value="Znf_CCHC"/>
</dbReference>
<gene>
    <name evidence="4" type="ORF">KP509_26G035400</name>
</gene>
<dbReference type="InterPro" id="IPR005162">
    <property type="entry name" value="Retrotrans_gag_dom"/>
</dbReference>
<evidence type="ECO:0000256" key="2">
    <source>
        <dbReference type="SAM" id="MobiDB-lite"/>
    </source>
</evidence>
<dbReference type="EMBL" id="CM035431">
    <property type="protein sequence ID" value="KAH7296706.1"/>
    <property type="molecule type" value="Genomic_DNA"/>
</dbReference>
<dbReference type="PANTHER" id="PTHR33223:SF6">
    <property type="entry name" value="CCHC-TYPE DOMAIN-CONTAINING PROTEIN"/>
    <property type="match status" value="1"/>
</dbReference>
<name>A0A8T2RJZ4_CERRI</name>
<dbReference type="GO" id="GO:0008270">
    <property type="term" value="F:zinc ion binding"/>
    <property type="evidence" value="ECO:0007669"/>
    <property type="project" value="UniProtKB-KW"/>
</dbReference>
<dbReference type="SUPFAM" id="SSF57756">
    <property type="entry name" value="Retrovirus zinc finger-like domains"/>
    <property type="match status" value="1"/>
</dbReference>
<evidence type="ECO:0000313" key="5">
    <source>
        <dbReference type="Proteomes" id="UP000825935"/>
    </source>
</evidence>
<dbReference type="AlphaFoldDB" id="A0A8T2RJZ4"/>
<feature type="compositionally biased region" description="Basic and acidic residues" evidence="2">
    <location>
        <begin position="526"/>
        <end position="540"/>
    </location>
</feature>
<reference evidence="4" key="1">
    <citation type="submission" date="2021-08" db="EMBL/GenBank/DDBJ databases">
        <title>WGS assembly of Ceratopteris richardii.</title>
        <authorList>
            <person name="Marchant D.B."/>
            <person name="Chen G."/>
            <person name="Jenkins J."/>
            <person name="Shu S."/>
            <person name="Leebens-Mack J."/>
            <person name="Grimwood J."/>
            <person name="Schmutz J."/>
            <person name="Soltis P."/>
            <person name="Soltis D."/>
            <person name="Chen Z.-H."/>
        </authorList>
    </citation>
    <scope>NUCLEOTIDE SEQUENCE</scope>
    <source>
        <strain evidence="4">Whitten #5841</strain>
        <tissue evidence="4">Leaf</tissue>
    </source>
</reference>
<dbReference type="GO" id="GO:0003676">
    <property type="term" value="F:nucleic acid binding"/>
    <property type="evidence" value="ECO:0007669"/>
    <property type="project" value="InterPro"/>
</dbReference>
<dbReference type="Gene3D" id="2.40.70.10">
    <property type="entry name" value="Acid Proteases"/>
    <property type="match status" value="1"/>
</dbReference>
<evidence type="ECO:0000256" key="1">
    <source>
        <dbReference type="PROSITE-ProRule" id="PRU00047"/>
    </source>
</evidence>
<dbReference type="OrthoDB" id="1305902at2759"/>
<dbReference type="Proteomes" id="UP000825935">
    <property type="component" value="Chromosome 26"/>
</dbReference>
<feature type="region of interest" description="Disordered" evidence="2">
    <location>
        <begin position="240"/>
        <end position="268"/>
    </location>
</feature>
<sequence length="564" mass="64383">MATIFPHFYGRPNEDAAEFLDNLEMAYLVSGRDQEAIKLKAFPLVLKEEARAWYNNLSNEATGSWEAVQEAFIARYGKKDTPEGLWQQLLSLRQVTLEDFSNYESKFQCVWRNREASLGANEVAPQFLKRDRFISGLFPSLKQKVESQFPGTFEEALEVARVKCRKLKFQSSKVEKLEHMDIVPAVPATQAENEGTSQQDILQNLMQQLEQLTLNLFVCYNCNERGHGMYNCPHPHRNPSDMYPIRRPPQYAQEQQQPQENIPPVPMAQGDQRQVNVLELTEEQETMDTMPIKRTRVQDKDRSQDKDSSMGTQTKKGKVAEGETSKRRTRPQRKITMEDFPLGKGIEPYDLIEDISTQKPNITWPQLLQLSSKTRREWSKLVSTRRAKNKELNLIRANACDDVVPTVDAYVKGRRVSNVYVDGGAQMCVMTEKKMHRLGLDVTGPSAYQGKMANNSVVKCVGVIENLRITVCDIEVALDMYVIATKGEGYPIILGRPWLIAVKADKKWGSGLLVLKPNDRTKSVTYDLKDQKKEDHRYETTVDEESSCYDSDSRSEDSTTENDS</sequence>
<comment type="caution">
    <text evidence="4">The sequence shown here is derived from an EMBL/GenBank/DDBJ whole genome shotgun (WGS) entry which is preliminary data.</text>
</comment>
<organism evidence="4 5">
    <name type="scientific">Ceratopteris richardii</name>
    <name type="common">Triangle waterfern</name>
    <dbReference type="NCBI Taxonomy" id="49495"/>
    <lineage>
        <taxon>Eukaryota</taxon>
        <taxon>Viridiplantae</taxon>
        <taxon>Streptophyta</taxon>
        <taxon>Embryophyta</taxon>
        <taxon>Tracheophyta</taxon>
        <taxon>Polypodiopsida</taxon>
        <taxon>Polypodiidae</taxon>
        <taxon>Polypodiales</taxon>
        <taxon>Pteridineae</taxon>
        <taxon>Pteridaceae</taxon>
        <taxon>Parkerioideae</taxon>
        <taxon>Ceratopteris</taxon>
    </lineage>
</organism>